<evidence type="ECO:0000256" key="3">
    <source>
        <dbReference type="ARBA" id="ARBA00022806"/>
    </source>
</evidence>
<dbReference type="GO" id="GO:0016787">
    <property type="term" value="F:hydrolase activity"/>
    <property type="evidence" value="ECO:0007669"/>
    <property type="project" value="UniProtKB-UniRule"/>
</dbReference>
<dbReference type="GO" id="GO:0000725">
    <property type="term" value="P:recombinational repair"/>
    <property type="evidence" value="ECO:0007669"/>
    <property type="project" value="TreeGrafter"/>
</dbReference>
<dbReference type="InterPro" id="IPR027417">
    <property type="entry name" value="P-loop_NTPase"/>
</dbReference>
<sequence>MAQSIRTRYPVAMIDEFQDTDPQQYRIFHTLYGGQEECGLLLIGDPKQAIYAFRGADIFTYIRARSEVSAHYTLDTNWRSSFPMVQSVNRLFSLVDVPFLFKQIPFINVAPAQKISNYHLK</sequence>
<evidence type="ECO:0000259" key="6">
    <source>
        <dbReference type="PROSITE" id="PS51198"/>
    </source>
</evidence>
<dbReference type="GO" id="GO:0009338">
    <property type="term" value="C:exodeoxyribonuclease V complex"/>
    <property type="evidence" value="ECO:0007669"/>
    <property type="project" value="TreeGrafter"/>
</dbReference>
<proteinExistence type="predicted"/>
<dbReference type="Gene3D" id="3.40.50.300">
    <property type="entry name" value="P-loop containing nucleotide triphosphate hydrolases"/>
    <property type="match status" value="2"/>
</dbReference>
<dbReference type="GO" id="GO:0003677">
    <property type="term" value="F:DNA binding"/>
    <property type="evidence" value="ECO:0007669"/>
    <property type="project" value="InterPro"/>
</dbReference>
<dbReference type="PANTHER" id="PTHR11070">
    <property type="entry name" value="UVRD / RECB / PCRA DNA HELICASE FAMILY MEMBER"/>
    <property type="match status" value="1"/>
</dbReference>
<dbReference type="GO" id="GO:0005829">
    <property type="term" value="C:cytosol"/>
    <property type="evidence" value="ECO:0007669"/>
    <property type="project" value="TreeGrafter"/>
</dbReference>
<comment type="caution">
    <text evidence="5">Lacks conserved residue(s) required for the propagation of feature annotation.</text>
</comment>
<dbReference type="Pfam" id="PF00580">
    <property type="entry name" value="UvrD-helicase"/>
    <property type="match status" value="1"/>
</dbReference>
<evidence type="ECO:0000256" key="5">
    <source>
        <dbReference type="PROSITE-ProRule" id="PRU00560"/>
    </source>
</evidence>
<reference evidence="7" key="1">
    <citation type="journal article" date="2011" name="BMC Genomics">
        <title>Shotgun sequencing of Yersinia enterocolitica strain W22703 (biotype 2, serotype O:9): genomic evidence for oscillation between invertebrates and mammals.</title>
        <authorList>
            <person name="Fuchs T.M."/>
            <person name="Brandt K."/>
            <person name="Starke M."/>
            <person name="Rattei T."/>
        </authorList>
    </citation>
    <scope>NUCLEOTIDE SEQUENCE</scope>
</reference>
<organism evidence="7">
    <name type="scientific">Yersinia enterocolitica W22703</name>
    <dbReference type="NCBI Taxonomy" id="913028"/>
    <lineage>
        <taxon>Bacteria</taxon>
        <taxon>Pseudomonadati</taxon>
        <taxon>Pseudomonadota</taxon>
        <taxon>Gammaproteobacteria</taxon>
        <taxon>Enterobacterales</taxon>
        <taxon>Yersiniaceae</taxon>
        <taxon>Yersinia</taxon>
    </lineage>
</organism>
<keyword evidence="1 5" id="KW-0547">Nucleotide-binding</keyword>
<dbReference type="PANTHER" id="PTHR11070:SF23">
    <property type="entry name" value="RECBCD ENZYME SUBUNIT RECB"/>
    <property type="match status" value="1"/>
</dbReference>
<protein>
    <recommendedName>
        <fullName evidence="6">UvrD-like helicase ATP-binding domain-containing protein</fullName>
    </recommendedName>
</protein>
<dbReference type="SUPFAM" id="SSF52540">
    <property type="entry name" value="P-loop containing nucleoside triphosphate hydrolases"/>
    <property type="match status" value="1"/>
</dbReference>
<dbReference type="EMBL" id="FR718512">
    <property type="protein sequence ID" value="CBX69978.1"/>
    <property type="molecule type" value="Genomic_DNA"/>
</dbReference>
<gene>
    <name evidence="7" type="ORF">YEW_GY30510</name>
</gene>
<feature type="domain" description="UvrD-like helicase ATP-binding" evidence="6">
    <location>
        <begin position="1"/>
        <end position="81"/>
    </location>
</feature>
<dbReference type="InterPro" id="IPR000212">
    <property type="entry name" value="DNA_helicase_UvrD/REP"/>
</dbReference>
<keyword evidence="4 5" id="KW-0067">ATP-binding</keyword>
<keyword evidence="3 5" id="KW-0347">Helicase</keyword>
<evidence type="ECO:0000256" key="1">
    <source>
        <dbReference type="ARBA" id="ARBA00022741"/>
    </source>
</evidence>
<name>F4MVX0_YEREN</name>
<evidence type="ECO:0000313" key="7">
    <source>
        <dbReference type="EMBL" id="CBX69978.1"/>
    </source>
</evidence>
<dbReference type="GO" id="GO:0043138">
    <property type="term" value="F:3'-5' DNA helicase activity"/>
    <property type="evidence" value="ECO:0007669"/>
    <property type="project" value="TreeGrafter"/>
</dbReference>
<dbReference type="PROSITE" id="PS51198">
    <property type="entry name" value="UVRD_HELICASE_ATP_BIND"/>
    <property type="match status" value="1"/>
</dbReference>
<evidence type="ECO:0000256" key="4">
    <source>
        <dbReference type="ARBA" id="ARBA00022840"/>
    </source>
</evidence>
<accession>F4MVX0</accession>
<evidence type="ECO:0000256" key="2">
    <source>
        <dbReference type="ARBA" id="ARBA00022801"/>
    </source>
</evidence>
<dbReference type="InterPro" id="IPR014016">
    <property type="entry name" value="UvrD-like_ATP-bd"/>
</dbReference>
<dbReference type="AlphaFoldDB" id="F4MVX0"/>
<dbReference type="GO" id="GO:0005524">
    <property type="term" value="F:ATP binding"/>
    <property type="evidence" value="ECO:0007669"/>
    <property type="project" value="UniProtKB-UniRule"/>
</dbReference>
<keyword evidence="2 5" id="KW-0378">Hydrolase</keyword>